<dbReference type="Pfam" id="PF13302">
    <property type="entry name" value="Acetyltransf_3"/>
    <property type="match status" value="1"/>
</dbReference>
<dbReference type="AlphaFoldDB" id="A0A0M4G728"/>
<keyword evidence="2" id="KW-0808">Transferase</keyword>
<dbReference type="RefSeq" id="WP_053602524.1">
    <property type="nucleotide sequence ID" value="NZ_CP012600.1"/>
</dbReference>
<dbReference type="Gene3D" id="3.40.630.30">
    <property type="match status" value="1"/>
</dbReference>
<evidence type="ECO:0000259" key="1">
    <source>
        <dbReference type="PROSITE" id="PS51186"/>
    </source>
</evidence>
<proteinExistence type="predicted"/>
<dbReference type="SUPFAM" id="SSF55729">
    <property type="entry name" value="Acyl-CoA N-acyltransferases (Nat)"/>
    <property type="match status" value="1"/>
</dbReference>
<sequence length="176" mass="20559">MITELSTKRLLLRKMKSSDSDSLFQIWSDPEVTRFMNIDRFTDQKQAKEMIMLFDKLSKENTAIRYSIIELESNKIIGSCGYNILDFENAKTEIGYEIDKHYWGKGYAPEAISFLIKYAFNDLNLNRIEAKVEPENVNSIKVLKKLSFLFEGTMRKVERSKGRFIDLNLYSLLVTD</sequence>
<name>A0A0M4G728_9BACI</name>
<dbReference type="InterPro" id="IPR016181">
    <property type="entry name" value="Acyl_CoA_acyltransferase"/>
</dbReference>
<dbReference type="PANTHER" id="PTHR43792">
    <property type="entry name" value="GNAT FAMILY, PUTATIVE (AFU_ORTHOLOGUE AFUA_3G00765)-RELATED-RELATED"/>
    <property type="match status" value="1"/>
</dbReference>
<dbReference type="STRING" id="1441095.AM592_03640"/>
<evidence type="ECO:0000313" key="2">
    <source>
        <dbReference type="EMBL" id="ALC80783.1"/>
    </source>
</evidence>
<dbReference type="InterPro" id="IPR000182">
    <property type="entry name" value="GNAT_dom"/>
</dbReference>
<dbReference type="PROSITE" id="PS51186">
    <property type="entry name" value="GNAT"/>
    <property type="match status" value="1"/>
</dbReference>
<gene>
    <name evidence="2" type="ORF">AM592_03640</name>
</gene>
<feature type="domain" description="N-acetyltransferase" evidence="1">
    <location>
        <begin position="10"/>
        <end position="170"/>
    </location>
</feature>
<dbReference type="InterPro" id="IPR051531">
    <property type="entry name" value="N-acetyltransferase"/>
</dbReference>
<dbReference type="EMBL" id="CP012600">
    <property type="protein sequence ID" value="ALC80783.1"/>
    <property type="molecule type" value="Genomic_DNA"/>
</dbReference>
<reference evidence="3" key="1">
    <citation type="submission" date="2015-08" db="EMBL/GenBank/DDBJ databases">
        <title>Genome sequencing project for genomic taxonomy and phylogenomics of Bacillus-like bacteria.</title>
        <authorList>
            <person name="Liu B."/>
            <person name="Wang J."/>
            <person name="Zhu Y."/>
            <person name="Liu G."/>
            <person name="Chen Q."/>
            <person name="Chen Z."/>
            <person name="Lan J."/>
            <person name="Che J."/>
            <person name="Ge C."/>
            <person name="Shi H."/>
            <person name="Pan Z."/>
            <person name="Liu X."/>
        </authorList>
    </citation>
    <scope>NUCLEOTIDE SEQUENCE [LARGE SCALE GENOMIC DNA]</scope>
    <source>
        <strain evidence="3">FJAT-4402</strain>
    </source>
</reference>
<reference evidence="2 3" key="2">
    <citation type="journal article" date="2016" name="Int. J. Syst. Evol. Microbiol.">
        <title>Bacillus gobiensis sp. nov., isolated from a soil sample.</title>
        <authorList>
            <person name="Liu B."/>
            <person name="Liu G.H."/>
            <person name="Cetin S."/>
            <person name="Schumann P."/>
            <person name="Pan Z.Z."/>
            <person name="Chen Q.Q."/>
        </authorList>
    </citation>
    <scope>NUCLEOTIDE SEQUENCE [LARGE SCALE GENOMIC DNA]</scope>
    <source>
        <strain evidence="2 3">FJAT-4402</strain>
    </source>
</reference>
<protein>
    <submittedName>
        <fullName evidence="2">GNAT family acetyltransferase</fullName>
    </submittedName>
</protein>
<dbReference type="OrthoDB" id="9811523at2"/>
<dbReference type="PATRIC" id="fig|1441095.3.peg.794"/>
<dbReference type="GO" id="GO:0005737">
    <property type="term" value="C:cytoplasm"/>
    <property type="evidence" value="ECO:0007669"/>
    <property type="project" value="TreeGrafter"/>
</dbReference>
<accession>A0A0M4G728</accession>
<keyword evidence="3" id="KW-1185">Reference proteome</keyword>
<dbReference type="GO" id="GO:0008999">
    <property type="term" value="F:protein-N-terminal-alanine acetyltransferase activity"/>
    <property type="evidence" value="ECO:0007669"/>
    <property type="project" value="TreeGrafter"/>
</dbReference>
<evidence type="ECO:0000313" key="3">
    <source>
        <dbReference type="Proteomes" id="UP000067625"/>
    </source>
</evidence>
<organism evidence="2 3">
    <name type="scientific">Bacillus gobiensis</name>
    <dbReference type="NCBI Taxonomy" id="1441095"/>
    <lineage>
        <taxon>Bacteria</taxon>
        <taxon>Bacillati</taxon>
        <taxon>Bacillota</taxon>
        <taxon>Bacilli</taxon>
        <taxon>Bacillales</taxon>
        <taxon>Bacillaceae</taxon>
        <taxon>Bacillus</taxon>
    </lineage>
</organism>
<dbReference type="Proteomes" id="UP000067625">
    <property type="component" value="Chromosome"/>
</dbReference>
<dbReference type="PANTHER" id="PTHR43792:SF9">
    <property type="entry name" value="RIBOSOMAL-PROTEIN-ALANINE ACETYLTRANSFERASE"/>
    <property type="match status" value="1"/>
</dbReference>